<keyword evidence="7" id="KW-0418">Kinase</keyword>
<dbReference type="EC" id="2.7.6.3" evidence="3"/>
<evidence type="ECO:0000256" key="11">
    <source>
        <dbReference type="ARBA" id="ARBA00029766"/>
    </source>
</evidence>
<keyword evidence="15" id="KW-1185">Reference proteome</keyword>
<comment type="function">
    <text evidence="10">Catalyzes the transfer of pyrophosphate from adenosine triphosphate (ATP) to 6-hydroxymethyl-7,8-dihydropterin, an enzymatic step in folate biosynthesis pathway.</text>
</comment>
<comment type="pathway">
    <text evidence="1">Cofactor biosynthesis; tetrahydrofolate biosynthesis; 2-amino-4-hydroxy-6-hydroxymethyl-7,8-dihydropteridine diphosphate from 7,8-dihydroneopterin triphosphate: step 4/4.</text>
</comment>
<dbReference type="PANTHER" id="PTHR43071:SF1">
    <property type="entry name" value="2-AMINO-4-HYDROXY-6-HYDROXYMETHYLDIHYDROPTERIDINE PYROPHOSPHOKINASE"/>
    <property type="match status" value="1"/>
</dbReference>
<gene>
    <name evidence="14" type="primary">folK</name>
    <name evidence="14" type="ORF">DIZ80_14095</name>
</gene>
<evidence type="ECO:0000256" key="3">
    <source>
        <dbReference type="ARBA" id="ARBA00013253"/>
    </source>
</evidence>
<keyword evidence="8" id="KW-0067">ATP-binding</keyword>
<dbReference type="GO" id="GO:0016301">
    <property type="term" value="F:kinase activity"/>
    <property type="evidence" value="ECO:0007669"/>
    <property type="project" value="UniProtKB-KW"/>
</dbReference>
<feature type="domain" description="7,8-dihydro-6-hydroxymethylpterin-pyrophosphokinase" evidence="13">
    <location>
        <begin position="89"/>
        <end position="100"/>
    </location>
</feature>
<keyword evidence="6" id="KW-0547">Nucleotide-binding</keyword>
<dbReference type="CDD" id="cd00483">
    <property type="entry name" value="HPPK"/>
    <property type="match status" value="1"/>
</dbReference>
<keyword evidence="9" id="KW-0289">Folate biosynthesis</keyword>
<dbReference type="EMBL" id="QFXC01000013">
    <property type="protein sequence ID" value="RDH81691.1"/>
    <property type="molecule type" value="Genomic_DNA"/>
</dbReference>
<comment type="caution">
    <text evidence="14">The sequence shown here is derived from an EMBL/GenBank/DDBJ whole genome shotgun (WGS) entry which is preliminary data.</text>
</comment>
<dbReference type="PROSITE" id="PS00794">
    <property type="entry name" value="HPPK"/>
    <property type="match status" value="1"/>
</dbReference>
<dbReference type="InterPro" id="IPR035907">
    <property type="entry name" value="Hppk_sf"/>
</dbReference>
<evidence type="ECO:0000313" key="14">
    <source>
        <dbReference type="EMBL" id="RDH81691.1"/>
    </source>
</evidence>
<comment type="similarity">
    <text evidence="2">Belongs to the HPPK family.</text>
</comment>
<keyword evidence="5" id="KW-0808">Transferase</keyword>
<dbReference type="GO" id="GO:0046656">
    <property type="term" value="P:folic acid biosynthetic process"/>
    <property type="evidence" value="ECO:0007669"/>
    <property type="project" value="UniProtKB-KW"/>
</dbReference>
<evidence type="ECO:0000256" key="12">
    <source>
        <dbReference type="ARBA" id="ARBA00033413"/>
    </source>
</evidence>
<sequence length="166" mass="18965">MRCYIGLGSNLNNPLQQLNNAKEKIAELPDTILQQCSSIYQSKALTLDNEPQNDYLNAVIEIETTLTAELLLDSLQQLESEQGRIREKRWGARTIDLDILLYGNQQIRTERLVVPHNEIENRNFVLLPLFQISPELEIPGKGFFKKMLDNVSHQALEKVSEFNGKA</sequence>
<organism evidence="14 15">
    <name type="scientific">endosymbiont of Galathealinum brachiosum</name>
    <dbReference type="NCBI Taxonomy" id="2200906"/>
    <lineage>
        <taxon>Bacteria</taxon>
        <taxon>Pseudomonadati</taxon>
        <taxon>Pseudomonadota</taxon>
        <taxon>Gammaproteobacteria</taxon>
        <taxon>sulfur-oxidizing symbionts</taxon>
    </lineage>
</organism>
<evidence type="ECO:0000313" key="15">
    <source>
        <dbReference type="Proteomes" id="UP000254266"/>
    </source>
</evidence>
<evidence type="ECO:0000256" key="9">
    <source>
        <dbReference type="ARBA" id="ARBA00022909"/>
    </source>
</evidence>
<evidence type="ECO:0000259" key="13">
    <source>
        <dbReference type="PROSITE" id="PS00794"/>
    </source>
</evidence>
<dbReference type="InterPro" id="IPR000550">
    <property type="entry name" value="Hppk"/>
</dbReference>
<dbReference type="AlphaFoldDB" id="A0A370D9Y0"/>
<dbReference type="UniPathway" id="UPA00077">
    <property type="reaction ID" value="UER00155"/>
</dbReference>
<dbReference type="Gene3D" id="3.30.70.560">
    <property type="entry name" value="7,8-Dihydro-6-hydroxymethylpterin-pyrophosphokinase HPPK"/>
    <property type="match status" value="1"/>
</dbReference>
<dbReference type="NCBIfam" id="TIGR01498">
    <property type="entry name" value="folK"/>
    <property type="match status" value="1"/>
</dbReference>
<dbReference type="Proteomes" id="UP000254266">
    <property type="component" value="Unassembled WGS sequence"/>
</dbReference>
<name>A0A370D9Y0_9GAMM</name>
<proteinExistence type="inferred from homology"/>
<dbReference type="GO" id="GO:0003848">
    <property type="term" value="F:2-amino-4-hydroxy-6-hydroxymethyldihydropteridine diphosphokinase activity"/>
    <property type="evidence" value="ECO:0007669"/>
    <property type="project" value="UniProtKB-EC"/>
</dbReference>
<evidence type="ECO:0000256" key="7">
    <source>
        <dbReference type="ARBA" id="ARBA00022777"/>
    </source>
</evidence>
<dbReference type="PANTHER" id="PTHR43071">
    <property type="entry name" value="2-AMINO-4-HYDROXY-6-HYDROXYMETHYLDIHYDROPTERIDINE PYROPHOSPHOKINASE"/>
    <property type="match status" value="1"/>
</dbReference>
<protein>
    <recommendedName>
        <fullName evidence="4">2-amino-4-hydroxy-6-hydroxymethyldihydropteridine pyrophosphokinase</fullName>
        <ecNumber evidence="3">2.7.6.3</ecNumber>
    </recommendedName>
    <alternativeName>
        <fullName evidence="11">6-hydroxymethyl-7,8-dihydropterin pyrophosphokinase</fullName>
    </alternativeName>
    <alternativeName>
        <fullName evidence="12">7,8-dihydro-6-hydroxymethylpterin-pyrophosphokinase</fullName>
    </alternativeName>
</protein>
<dbReference type="GO" id="GO:0046654">
    <property type="term" value="P:tetrahydrofolate biosynthetic process"/>
    <property type="evidence" value="ECO:0007669"/>
    <property type="project" value="UniProtKB-UniPathway"/>
</dbReference>
<evidence type="ECO:0000256" key="2">
    <source>
        <dbReference type="ARBA" id="ARBA00005810"/>
    </source>
</evidence>
<dbReference type="SUPFAM" id="SSF55083">
    <property type="entry name" value="6-hydroxymethyl-7,8-dihydropterin pyrophosphokinase, HPPK"/>
    <property type="match status" value="1"/>
</dbReference>
<evidence type="ECO:0000256" key="1">
    <source>
        <dbReference type="ARBA" id="ARBA00005051"/>
    </source>
</evidence>
<evidence type="ECO:0000256" key="5">
    <source>
        <dbReference type="ARBA" id="ARBA00022679"/>
    </source>
</evidence>
<evidence type="ECO:0000256" key="8">
    <source>
        <dbReference type="ARBA" id="ARBA00022840"/>
    </source>
</evidence>
<evidence type="ECO:0000256" key="4">
    <source>
        <dbReference type="ARBA" id="ARBA00016218"/>
    </source>
</evidence>
<reference evidence="14 15" key="1">
    <citation type="journal article" date="2018" name="ISME J.">
        <title>Endosymbiont genomes yield clues of tubeworm success.</title>
        <authorList>
            <person name="Li Y."/>
            <person name="Liles M.R."/>
            <person name="Halanych K.M."/>
        </authorList>
    </citation>
    <scope>NUCLEOTIDE SEQUENCE [LARGE SCALE GENOMIC DNA]</scope>
    <source>
        <strain evidence="14">A1464</strain>
    </source>
</reference>
<accession>A0A370D9Y0</accession>
<evidence type="ECO:0000256" key="10">
    <source>
        <dbReference type="ARBA" id="ARBA00029409"/>
    </source>
</evidence>
<evidence type="ECO:0000256" key="6">
    <source>
        <dbReference type="ARBA" id="ARBA00022741"/>
    </source>
</evidence>
<dbReference type="GO" id="GO:0005524">
    <property type="term" value="F:ATP binding"/>
    <property type="evidence" value="ECO:0007669"/>
    <property type="project" value="UniProtKB-KW"/>
</dbReference>
<dbReference type="Pfam" id="PF01288">
    <property type="entry name" value="HPPK"/>
    <property type="match status" value="1"/>
</dbReference>